<dbReference type="RefSeq" id="XP_024777632.1">
    <property type="nucleotide sequence ID" value="XM_024914500.1"/>
</dbReference>
<evidence type="ECO:0000256" key="2">
    <source>
        <dbReference type="SAM" id="SignalP"/>
    </source>
</evidence>
<gene>
    <name evidence="3" type="ORF">M431DRAFT_354031</name>
</gene>
<reference evidence="3 4" key="1">
    <citation type="submission" date="2016-07" db="EMBL/GenBank/DDBJ databases">
        <title>Multiple horizontal gene transfer events from other fungi enriched the ability of initially mycotrophic Trichoderma (Ascomycota) to feed on dead plant biomass.</title>
        <authorList>
            <consortium name="DOE Joint Genome Institute"/>
            <person name="Aerts A."/>
            <person name="Atanasova L."/>
            <person name="Chenthamara K."/>
            <person name="Zhang J."/>
            <person name="Grujic M."/>
            <person name="Henrissat B."/>
            <person name="Kuo A."/>
            <person name="Salamov A."/>
            <person name="Lipzen A."/>
            <person name="Labutti K."/>
            <person name="Barry K."/>
            <person name="Miao Y."/>
            <person name="Rahimi M.J."/>
            <person name="Shen Q."/>
            <person name="Grigoriev I.V."/>
            <person name="Kubicek C.P."/>
            <person name="Druzhinina I.S."/>
        </authorList>
    </citation>
    <scope>NUCLEOTIDE SEQUENCE [LARGE SCALE GENOMIC DNA]</scope>
    <source>
        <strain evidence="3 4">CBS 226.95</strain>
    </source>
</reference>
<accession>A0A2T4ALJ2</accession>
<sequence>MMLMGSSLLLALVPGNLHNCQTNSLTLDTCRCKSRVRVWKGGGRLPGPKYGAPMLHITLAGFREIGSVFEFRISGTRGCSIRRLEKNSRVSKNRASQGRPNVGSNSNRLGMIPKGTLAY</sequence>
<feature type="chain" id="PRO_5015406017" description="Secreted protein" evidence="2">
    <location>
        <begin position="23"/>
        <end position="119"/>
    </location>
</feature>
<evidence type="ECO:0008006" key="5">
    <source>
        <dbReference type="Google" id="ProtNLM"/>
    </source>
</evidence>
<keyword evidence="2" id="KW-0732">Signal</keyword>
<protein>
    <recommendedName>
        <fullName evidence="5">Secreted protein</fullName>
    </recommendedName>
</protein>
<proteinExistence type="predicted"/>
<evidence type="ECO:0000313" key="3">
    <source>
        <dbReference type="EMBL" id="PTB57955.1"/>
    </source>
</evidence>
<name>A0A2T4ALJ2_TRIHA</name>
<evidence type="ECO:0000313" key="4">
    <source>
        <dbReference type="Proteomes" id="UP000241690"/>
    </source>
</evidence>
<feature type="signal peptide" evidence="2">
    <location>
        <begin position="1"/>
        <end position="22"/>
    </location>
</feature>
<feature type="compositionally biased region" description="Polar residues" evidence="1">
    <location>
        <begin position="93"/>
        <end position="108"/>
    </location>
</feature>
<organism evidence="3 4">
    <name type="scientific">Trichoderma harzianum CBS 226.95</name>
    <dbReference type="NCBI Taxonomy" id="983964"/>
    <lineage>
        <taxon>Eukaryota</taxon>
        <taxon>Fungi</taxon>
        <taxon>Dikarya</taxon>
        <taxon>Ascomycota</taxon>
        <taxon>Pezizomycotina</taxon>
        <taxon>Sordariomycetes</taxon>
        <taxon>Hypocreomycetidae</taxon>
        <taxon>Hypocreales</taxon>
        <taxon>Hypocreaceae</taxon>
        <taxon>Trichoderma</taxon>
    </lineage>
</organism>
<dbReference type="EMBL" id="KZ679677">
    <property type="protein sequence ID" value="PTB57955.1"/>
    <property type="molecule type" value="Genomic_DNA"/>
</dbReference>
<dbReference type="Proteomes" id="UP000241690">
    <property type="component" value="Unassembled WGS sequence"/>
</dbReference>
<dbReference type="AlphaFoldDB" id="A0A2T4ALJ2"/>
<feature type="region of interest" description="Disordered" evidence="1">
    <location>
        <begin position="84"/>
        <end position="119"/>
    </location>
</feature>
<keyword evidence="4" id="KW-1185">Reference proteome</keyword>
<evidence type="ECO:0000256" key="1">
    <source>
        <dbReference type="SAM" id="MobiDB-lite"/>
    </source>
</evidence>
<dbReference type="GeneID" id="36623065"/>